<dbReference type="PANTHER" id="PTHR15663:SF6">
    <property type="entry name" value="COMM DOMAIN-CONTAINING PROTEIN-RELATED"/>
    <property type="match status" value="1"/>
</dbReference>
<proteinExistence type="predicted"/>
<dbReference type="Gramene" id="PRQ45791">
    <property type="protein sequence ID" value="PRQ45791"/>
    <property type="gene ID" value="RchiOBHm_Chr3g0495501"/>
</dbReference>
<dbReference type="PANTHER" id="PTHR15663">
    <property type="entry name" value="COMM DOMAIN-CONTAINING PROTEIN 9"/>
    <property type="match status" value="1"/>
</dbReference>
<dbReference type="InterPro" id="IPR037360">
    <property type="entry name" value="COMMD9"/>
</dbReference>
<dbReference type="Pfam" id="PF07258">
    <property type="entry name" value="COMM_domain"/>
    <property type="match status" value="1"/>
</dbReference>
<evidence type="ECO:0000313" key="2">
    <source>
        <dbReference type="EMBL" id="PRQ45791.1"/>
    </source>
</evidence>
<sequence length="242" mass="27308">MDVVEDTLYLQLHKLSAINSEEALHQLLSTLWKTRKTGLRDKSHLQSLLNLQSLSDLDPVLACLRSLIRKWVHENLTADDLLKLFPPDLPLDLQSILVLSLQKFESQWKDEIAREQVKTTSLGMSHSLHNDHVAQLSRHEFASEITPVSPCNLGTLPRLKSMTWTMENCNSGSANKVAIINLKLQDYTKSSADEIEVKFQLTRDTLEAMLRSLTYIREQLSSVVGAASGPSQKKQKQSDHVV</sequence>
<reference evidence="2 3" key="1">
    <citation type="journal article" date="2018" name="Nat. Genet.">
        <title>The Rosa genome provides new insights in the design of modern roses.</title>
        <authorList>
            <person name="Bendahmane M."/>
        </authorList>
    </citation>
    <scope>NUCLEOTIDE SEQUENCE [LARGE SCALE GENOMIC DNA]</scope>
    <source>
        <strain evidence="3">cv. Old Blush</strain>
    </source>
</reference>
<keyword evidence="3" id="KW-1185">Reference proteome</keyword>
<evidence type="ECO:0000259" key="1">
    <source>
        <dbReference type="Pfam" id="PF07258"/>
    </source>
</evidence>
<dbReference type="OMA" id="KCVHENF"/>
<comment type="caution">
    <text evidence="2">The sequence shown here is derived from an EMBL/GenBank/DDBJ whole genome shotgun (WGS) entry which is preliminary data.</text>
</comment>
<feature type="domain" description="COMM" evidence="1">
    <location>
        <begin position="156"/>
        <end position="214"/>
    </location>
</feature>
<name>A0A2P6RH97_ROSCH</name>
<dbReference type="InterPro" id="IPR017920">
    <property type="entry name" value="COMM"/>
</dbReference>
<accession>A0A2P6RH97</accession>
<organism evidence="2 3">
    <name type="scientific">Rosa chinensis</name>
    <name type="common">China rose</name>
    <dbReference type="NCBI Taxonomy" id="74649"/>
    <lineage>
        <taxon>Eukaryota</taxon>
        <taxon>Viridiplantae</taxon>
        <taxon>Streptophyta</taxon>
        <taxon>Embryophyta</taxon>
        <taxon>Tracheophyta</taxon>
        <taxon>Spermatophyta</taxon>
        <taxon>Magnoliopsida</taxon>
        <taxon>eudicotyledons</taxon>
        <taxon>Gunneridae</taxon>
        <taxon>Pentapetalae</taxon>
        <taxon>rosids</taxon>
        <taxon>fabids</taxon>
        <taxon>Rosales</taxon>
        <taxon>Rosaceae</taxon>
        <taxon>Rosoideae</taxon>
        <taxon>Rosoideae incertae sedis</taxon>
        <taxon>Rosa</taxon>
    </lineage>
</organism>
<evidence type="ECO:0000313" key="3">
    <source>
        <dbReference type="Proteomes" id="UP000238479"/>
    </source>
</evidence>
<dbReference type="STRING" id="74649.A0A2P6RH97"/>
<dbReference type="Proteomes" id="UP000238479">
    <property type="component" value="Chromosome 3"/>
</dbReference>
<protein>
    <submittedName>
        <fullName evidence="2">Putative COMM domain-containing protein</fullName>
    </submittedName>
</protein>
<dbReference type="EMBL" id="PDCK01000041">
    <property type="protein sequence ID" value="PRQ45791.1"/>
    <property type="molecule type" value="Genomic_DNA"/>
</dbReference>
<gene>
    <name evidence="2" type="ORF">RchiOBHm_Chr3g0495501</name>
</gene>
<dbReference type="AlphaFoldDB" id="A0A2P6RH97"/>